<sequence>MSGLARSLETSAAPAAITGGRADGIAYLHRPGRDHAVPIVLLHGIGSDAASFVPLMQALDDHVAAIAWDAPGYGTSAPLAAEWPSADDYAARLEALLVSLGVGPAIVVGHSLGCLVAAAYARRHPDRVRGLLLLSPAIGYGAAPGGTLPESVAARLVDLDRLGAEKFATLRAPRLVSDAAVLPAVTRAMAAVKMPGYGQASRMLATGRLGDDVAALTRPVLVACGDEDRITPPVQSATVAEAVSAEQRVRGELVLIAGAGHALPQERPDAVAALVAELVPHVGRAGGAP</sequence>
<protein>
    <recommendedName>
        <fullName evidence="1">AB hydrolase-1 domain-containing protein</fullName>
    </recommendedName>
</protein>
<name>A0A327L1I0_9BRAD</name>
<dbReference type="AlphaFoldDB" id="A0A327L1I0"/>
<dbReference type="GO" id="GO:0016020">
    <property type="term" value="C:membrane"/>
    <property type="evidence" value="ECO:0007669"/>
    <property type="project" value="TreeGrafter"/>
</dbReference>
<proteinExistence type="predicted"/>
<dbReference type="InterPro" id="IPR050266">
    <property type="entry name" value="AB_hydrolase_sf"/>
</dbReference>
<accession>A0A327L1I0</accession>
<dbReference type="InterPro" id="IPR029058">
    <property type="entry name" value="AB_hydrolase_fold"/>
</dbReference>
<dbReference type="InterPro" id="IPR000073">
    <property type="entry name" value="AB_hydrolase_1"/>
</dbReference>
<dbReference type="PANTHER" id="PTHR43798:SF33">
    <property type="entry name" value="HYDROLASE, PUTATIVE (AFU_ORTHOLOGUE AFUA_2G14860)-RELATED"/>
    <property type="match status" value="1"/>
</dbReference>
<reference evidence="2 3" key="1">
    <citation type="submission" date="2017-07" db="EMBL/GenBank/DDBJ databases">
        <title>Draft Genome Sequences of Select Purple Nonsulfur Bacteria.</title>
        <authorList>
            <person name="Lasarre B."/>
            <person name="Mckinlay J.B."/>
        </authorList>
    </citation>
    <scope>NUCLEOTIDE SEQUENCE [LARGE SCALE GENOMIC DNA]</scope>
    <source>
        <strain evidence="2 3">DSM 5909</strain>
    </source>
</reference>
<dbReference type="InterPro" id="IPR000639">
    <property type="entry name" value="Epox_hydrolase-like"/>
</dbReference>
<dbReference type="OrthoDB" id="9804723at2"/>
<organism evidence="2 3">
    <name type="scientific">Rhodoplanes roseus</name>
    <dbReference type="NCBI Taxonomy" id="29409"/>
    <lineage>
        <taxon>Bacteria</taxon>
        <taxon>Pseudomonadati</taxon>
        <taxon>Pseudomonadota</taxon>
        <taxon>Alphaproteobacteria</taxon>
        <taxon>Hyphomicrobiales</taxon>
        <taxon>Nitrobacteraceae</taxon>
        <taxon>Rhodoplanes</taxon>
    </lineage>
</organism>
<dbReference type="Pfam" id="PF12697">
    <property type="entry name" value="Abhydrolase_6"/>
    <property type="match status" value="1"/>
</dbReference>
<dbReference type="PRINTS" id="PR00111">
    <property type="entry name" value="ABHYDROLASE"/>
</dbReference>
<dbReference type="PANTHER" id="PTHR43798">
    <property type="entry name" value="MONOACYLGLYCEROL LIPASE"/>
    <property type="match status" value="1"/>
</dbReference>
<comment type="caution">
    <text evidence="2">The sequence shown here is derived from an EMBL/GenBank/DDBJ whole genome shotgun (WGS) entry which is preliminary data.</text>
</comment>
<evidence type="ECO:0000259" key="1">
    <source>
        <dbReference type="Pfam" id="PF12697"/>
    </source>
</evidence>
<gene>
    <name evidence="2" type="ORF">CH341_12370</name>
</gene>
<dbReference type="EMBL" id="NPEX01000069">
    <property type="protein sequence ID" value="RAI43825.1"/>
    <property type="molecule type" value="Genomic_DNA"/>
</dbReference>
<dbReference type="SUPFAM" id="SSF53474">
    <property type="entry name" value="alpha/beta-Hydrolases"/>
    <property type="match status" value="1"/>
</dbReference>
<keyword evidence="3" id="KW-1185">Reference proteome</keyword>
<dbReference type="GO" id="GO:0003824">
    <property type="term" value="F:catalytic activity"/>
    <property type="evidence" value="ECO:0007669"/>
    <property type="project" value="InterPro"/>
</dbReference>
<dbReference type="Proteomes" id="UP000249130">
    <property type="component" value="Unassembled WGS sequence"/>
</dbReference>
<evidence type="ECO:0000313" key="2">
    <source>
        <dbReference type="EMBL" id="RAI43825.1"/>
    </source>
</evidence>
<evidence type="ECO:0000313" key="3">
    <source>
        <dbReference type="Proteomes" id="UP000249130"/>
    </source>
</evidence>
<dbReference type="RefSeq" id="WP_111419343.1">
    <property type="nucleotide sequence ID" value="NZ_NPEX01000069.1"/>
</dbReference>
<feature type="domain" description="AB hydrolase-1" evidence="1">
    <location>
        <begin position="39"/>
        <end position="273"/>
    </location>
</feature>
<dbReference type="Gene3D" id="3.40.50.1820">
    <property type="entry name" value="alpha/beta hydrolase"/>
    <property type="match status" value="1"/>
</dbReference>
<dbReference type="PRINTS" id="PR00412">
    <property type="entry name" value="EPOXHYDRLASE"/>
</dbReference>